<dbReference type="FunCoup" id="A0A7L4YSL6">
    <property type="interactions" value="223"/>
</dbReference>
<dbReference type="RefSeq" id="WP_159547172.1">
    <property type="nucleotide sequence ID" value="NZ_CP047156.1"/>
</dbReference>
<name>A0A7L4YSL6_9ACTN</name>
<keyword evidence="9" id="KW-1185">Reference proteome</keyword>
<feature type="domain" description="Helicase C-terminal" evidence="7">
    <location>
        <begin position="298"/>
        <end position="470"/>
    </location>
</feature>
<gene>
    <name evidence="8" type="ORF">EK0264_18390</name>
</gene>
<dbReference type="GO" id="GO:0003676">
    <property type="term" value="F:nucleic acid binding"/>
    <property type="evidence" value="ECO:0007669"/>
    <property type="project" value="InterPro"/>
</dbReference>
<dbReference type="Pfam" id="PF00270">
    <property type="entry name" value="DEAD"/>
    <property type="match status" value="1"/>
</dbReference>
<dbReference type="SMART" id="SM00490">
    <property type="entry name" value="HELICc"/>
    <property type="match status" value="1"/>
</dbReference>
<reference evidence="8 9" key="1">
    <citation type="journal article" date="2018" name="Int. J. Syst. Evol. Microbiol.">
        <title>Epidermidibacterium keratini gen. nov., sp. nov., a member of the family Sporichthyaceae, isolated from keratin epidermis.</title>
        <authorList>
            <person name="Lee D.G."/>
            <person name="Trujillo M.E."/>
            <person name="Kang S."/>
            <person name="Nam J.J."/>
            <person name="Kim Y.J."/>
        </authorList>
    </citation>
    <scope>NUCLEOTIDE SEQUENCE [LARGE SCALE GENOMIC DNA]</scope>
    <source>
        <strain evidence="8 9">EPI-7</strain>
    </source>
</reference>
<accession>A0A7L4YSL6</accession>
<dbReference type="SUPFAM" id="SSF52540">
    <property type="entry name" value="P-loop containing nucleoside triphosphate hydrolases"/>
    <property type="match status" value="1"/>
</dbReference>
<dbReference type="EMBL" id="CP047156">
    <property type="protein sequence ID" value="QHC02048.1"/>
    <property type="molecule type" value="Genomic_DNA"/>
</dbReference>
<dbReference type="InterPro" id="IPR050699">
    <property type="entry name" value="RNA-DNA_Helicase"/>
</dbReference>
<dbReference type="Pfam" id="PF08148">
    <property type="entry name" value="DSHCT"/>
    <property type="match status" value="1"/>
</dbReference>
<dbReference type="Pfam" id="PF00271">
    <property type="entry name" value="Helicase_C"/>
    <property type="match status" value="1"/>
</dbReference>
<dbReference type="Gene3D" id="1.10.3380.30">
    <property type="match status" value="1"/>
</dbReference>
<keyword evidence="2" id="KW-0378">Hydrolase</keyword>
<dbReference type="SMART" id="SM01142">
    <property type="entry name" value="DSHCT"/>
    <property type="match status" value="1"/>
</dbReference>
<dbReference type="InterPro" id="IPR012961">
    <property type="entry name" value="Ski2/MTR4_C"/>
</dbReference>
<dbReference type="GO" id="GO:0016787">
    <property type="term" value="F:hydrolase activity"/>
    <property type="evidence" value="ECO:0007669"/>
    <property type="project" value="UniProtKB-KW"/>
</dbReference>
<dbReference type="InParanoid" id="A0A7L4YSL6"/>
<keyword evidence="3 8" id="KW-0347">Helicase</keyword>
<dbReference type="Proteomes" id="UP000463857">
    <property type="component" value="Chromosome"/>
</dbReference>
<dbReference type="InterPro" id="IPR001650">
    <property type="entry name" value="Helicase_C-like"/>
</dbReference>
<dbReference type="PROSITE" id="PS51192">
    <property type="entry name" value="HELICASE_ATP_BIND_1"/>
    <property type="match status" value="1"/>
</dbReference>
<dbReference type="GO" id="GO:0070478">
    <property type="term" value="P:nuclear-transcribed mRNA catabolic process, 3'-5' exonucleolytic nonsense-mediated decay"/>
    <property type="evidence" value="ECO:0007669"/>
    <property type="project" value="TreeGrafter"/>
</dbReference>
<feature type="domain" description="Helicase ATP-binding" evidence="6">
    <location>
        <begin position="39"/>
        <end position="197"/>
    </location>
</feature>
<dbReference type="AlphaFoldDB" id="A0A7L4YSL6"/>
<evidence type="ECO:0000259" key="7">
    <source>
        <dbReference type="PROSITE" id="PS51194"/>
    </source>
</evidence>
<dbReference type="Gene3D" id="3.40.50.300">
    <property type="entry name" value="P-loop containing nucleotide triphosphate hydrolases"/>
    <property type="match status" value="2"/>
</dbReference>
<dbReference type="SMART" id="SM00487">
    <property type="entry name" value="DEXDc"/>
    <property type="match status" value="1"/>
</dbReference>
<dbReference type="Pfam" id="PF26090">
    <property type="entry name" value="SH3_HelY"/>
    <property type="match status" value="1"/>
</dbReference>
<dbReference type="InterPro" id="IPR014001">
    <property type="entry name" value="Helicase_ATP-bd"/>
</dbReference>
<evidence type="ECO:0000256" key="3">
    <source>
        <dbReference type="ARBA" id="ARBA00022806"/>
    </source>
</evidence>
<dbReference type="CDD" id="cd18795">
    <property type="entry name" value="SF2_C_Ski2"/>
    <property type="match status" value="1"/>
</dbReference>
<evidence type="ECO:0000256" key="2">
    <source>
        <dbReference type="ARBA" id="ARBA00022801"/>
    </source>
</evidence>
<evidence type="ECO:0000313" key="8">
    <source>
        <dbReference type="EMBL" id="QHC02048.1"/>
    </source>
</evidence>
<dbReference type="InterPro" id="IPR011545">
    <property type="entry name" value="DEAD/DEAH_box_helicase_dom"/>
</dbReference>
<feature type="compositionally biased region" description="Basic and acidic residues" evidence="5">
    <location>
        <begin position="653"/>
        <end position="663"/>
    </location>
</feature>
<dbReference type="PANTHER" id="PTHR12131:SF1">
    <property type="entry name" value="ATP-DEPENDENT RNA HELICASE SUPV3L1, MITOCHONDRIAL-RELATED"/>
    <property type="match status" value="1"/>
</dbReference>
<keyword evidence="4" id="KW-0067">ATP-binding</keyword>
<dbReference type="KEGG" id="eke:EK0264_18390"/>
<dbReference type="PANTHER" id="PTHR12131">
    <property type="entry name" value="ATP-DEPENDENT RNA AND DNA HELICASE"/>
    <property type="match status" value="1"/>
</dbReference>
<keyword evidence="1" id="KW-0547">Nucleotide-binding</keyword>
<feature type="region of interest" description="Disordered" evidence="5">
    <location>
        <begin position="638"/>
        <end position="663"/>
    </location>
</feature>
<dbReference type="PROSITE" id="PS51194">
    <property type="entry name" value="HELICASE_CTER"/>
    <property type="match status" value="1"/>
</dbReference>
<organism evidence="8 9">
    <name type="scientific">Epidermidibacterium keratini</name>
    <dbReference type="NCBI Taxonomy" id="1891644"/>
    <lineage>
        <taxon>Bacteria</taxon>
        <taxon>Bacillati</taxon>
        <taxon>Actinomycetota</taxon>
        <taxon>Actinomycetes</taxon>
        <taxon>Sporichthyales</taxon>
        <taxon>Sporichthyaceae</taxon>
        <taxon>Epidermidibacterium</taxon>
    </lineage>
</organism>
<dbReference type="GO" id="GO:0004386">
    <property type="term" value="F:helicase activity"/>
    <property type="evidence" value="ECO:0007669"/>
    <property type="project" value="UniProtKB-KW"/>
</dbReference>
<evidence type="ECO:0000313" key="9">
    <source>
        <dbReference type="Proteomes" id="UP000463857"/>
    </source>
</evidence>
<evidence type="ECO:0000256" key="5">
    <source>
        <dbReference type="SAM" id="MobiDB-lite"/>
    </source>
</evidence>
<dbReference type="InterPro" id="IPR048392">
    <property type="entry name" value="MTR4-like_stalk"/>
</dbReference>
<dbReference type="FunFam" id="3.40.50.300:FF:000190">
    <property type="entry name" value="ATP-dependent RNA helicase"/>
    <property type="match status" value="1"/>
</dbReference>
<dbReference type="Pfam" id="PF21408">
    <property type="entry name" value="MTR4-like_stalk"/>
    <property type="match status" value="1"/>
</dbReference>
<evidence type="ECO:0000259" key="6">
    <source>
        <dbReference type="PROSITE" id="PS51192"/>
    </source>
</evidence>
<evidence type="ECO:0000256" key="1">
    <source>
        <dbReference type="ARBA" id="ARBA00022741"/>
    </source>
</evidence>
<evidence type="ECO:0000256" key="4">
    <source>
        <dbReference type="ARBA" id="ARBA00022840"/>
    </source>
</evidence>
<proteinExistence type="predicted"/>
<dbReference type="InterPro" id="IPR058621">
    <property type="entry name" value="SH3_HelY"/>
</dbReference>
<dbReference type="GO" id="GO:0055087">
    <property type="term" value="C:Ski complex"/>
    <property type="evidence" value="ECO:0007669"/>
    <property type="project" value="TreeGrafter"/>
</dbReference>
<dbReference type="OrthoDB" id="3229913at2"/>
<protein>
    <submittedName>
        <fullName evidence="8">DEAD/DEAH box helicase</fullName>
    </submittedName>
</protein>
<dbReference type="InterPro" id="IPR027417">
    <property type="entry name" value="P-loop_NTPase"/>
</dbReference>
<sequence>MSSPAESYARARRRNSHRELAEFTDQLDFALDPFQIEACEALEGGHGVLVCAPTGAGKTIVGEFAVHLALAEGSSCAYTTPIKALSNQKYADLVRRYGPEQVGLLTGDNSINPSAPILVMTTEVLRNMLYVGSETIDRLRYVVMDEVHYLADRFRGAVWEEVIIHLPEQVRLVSLSATVSNSEEFGQWLQSVRGDTAVIVSDERPVPLWQHMLVGKRLYDLLAEHGGDESQTRRREVNPELVRASREQLQRLGGWRGDRHRWRPTRRTDVVTTLDRQGLLPAIYFIFSRAGCDAAVEQCRAHGDRLLEPEDRALVREIAERHTAELSASDLDVLGYWEWLDALEMGYAAHHAGLIPAFKETVEELFVRGLCKVVFATETLALGINMPARSVVLERLVKFNGETHQRLTPGEYTQLTGRAGRRGIDIEGHAVTLWSPDVNPTEVATLATTRTFRLRSSFEPTYNMAVNLVGQIGRAASKRLLERSFAQFQADRSVVGLVRQRDEALAETRQDLTEVHCERGDVREYAELRRELTALERDSSKTRSDIARREVATSLARLRRGAIVHVPSGKHRGYAVVLDSRAEQGETVLRVLNTQRWSGKVDGRAFHGWVEPVETLKVPKNFNPRAPQARRDLAAELARRTAGMSPGRRRPRERGPDTSRIDELRERLRSHPVHSCPDRDEHVREFENARAAERKAAKLEAKVAARTSSLGHTFEAIFGVLVELGYLDPSGEPGSVTEAGALLSRLWSESDLLVAEAVRSDAWSELTAADLAAVVSALVYEPRGGDGFDTVNVPVGSRRVRTALGDLTARWRALNEVTASHGAPAIRQPEPGFALAAYRWVSGDSLGAVLSNLTQAGFEISPGDFVRWCRQVIDLLEQIGRLDTAIATLAQSAAASMRRGVLADPTERQLIDEAYDEASETDSGKVHTT</sequence>
<dbReference type="GO" id="GO:0005524">
    <property type="term" value="F:ATP binding"/>
    <property type="evidence" value="ECO:0007669"/>
    <property type="project" value="UniProtKB-KW"/>
</dbReference>